<feature type="region of interest" description="Disordered" evidence="1">
    <location>
        <begin position="67"/>
        <end position="101"/>
    </location>
</feature>
<dbReference type="Gramene" id="OMERI12G08130.1">
    <property type="protein sequence ID" value="OMERI12G08130.1"/>
    <property type="gene ID" value="OMERI12G08130"/>
</dbReference>
<accession>A0A0E0FC16</accession>
<organism evidence="2">
    <name type="scientific">Oryza meridionalis</name>
    <dbReference type="NCBI Taxonomy" id="40149"/>
    <lineage>
        <taxon>Eukaryota</taxon>
        <taxon>Viridiplantae</taxon>
        <taxon>Streptophyta</taxon>
        <taxon>Embryophyta</taxon>
        <taxon>Tracheophyta</taxon>
        <taxon>Spermatophyta</taxon>
        <taxon>Magnoliopsida</taxon>
        <taxon>Liliopsida</taxon>
        <taxon>Poales</taxon>
        <taxon>Poaceae</taxon>
        <taxon>BOP clade</taxon>
        <taxon>Oryzoideae</taxon>
        <taxon>Oryzeae</taxon>
        <taxon>Oryzinae</taxon>
        <taxon>Oryza</taxon>
    </lineage>
</organism>
<name>A0A0E0FC16_9ORYZ</name>
<reference evidence="2" key="1">
    <citation type="submission" date="2015-04" db="UniProtKB">
        <authorList>
            <consortium name="EnsemblPlants"/>
        </authorList>
    </citation>
    <scope>IDENTIFICATION</scope>
</reference>
<keyword evidence="3" id="KW-1185">Reference proteome</keyword>
<dbReference type="Proteomes" id="UP000008021">
    <property type="component" value="Chromosome 12"/>
</dbReference>
<sequence length="280" mass="31881">MPSAQTRGSSPRKQIWVLKSRGQEKGLAAGACVSVQKASAQKKVIEPGGHARVQQLENLHHVSRKREVSSAELVTSQNLPKSLGGNGSQPRHSHNLSNWQKKQLHKLSAEKLRERCMAWVPKGNLQVQNEIDVKVEVEAKNEKGVRRCAPNQQFASNHQNLFRSYFVRVEKQYCKFATKGSTTNIVMDETVHHLEMSWLGCGRYQRGRGIALLGKRLLKTLNGKYLKIYYYDTKLDCLRTDYRFERTTVDGLITDTVVEYRFVRMIVDGLRTDTMCGVSF</sequence>
<evidence type="ECO:0000313" key="2">
    <source>
        <dbReference type="EnsemblPlants" id="OMERI12G08130.1"/>
    </source>
</evidence>
<dbReference type="EnsemblPlants" id="OMERI12G08130.1">
    <property type="protein sequence ID" value="OMERI12G08130.1"/>
    <property type="gene ID" value="OMERI12G08130"/>
</dbReference>
<dbReference type="AlphaFoldDB" id="A0A0E0FC16"/>
<dbReference type="eggNOG" id="ENOG502R4F5">
    <property type="taxonomic scope" value="Eukaryota"/>
</dbReference>
<evidence type="ECO:0000313" key="3">
    <source>
        <dbReference type="Proteomes" id="UP000008021"/>
    </source>
</evidence>
<reference evidence="2" key="2">
    <citation type="submission" date="2018-05" db="EMBL/GenBank/DDBJ databases">
        <title>OmerRS3 (Oryza meridionalis Reference Sequence Version 3).</title>
        <authorList>
            <person name="Zhang J."/>
            <person name="Kudrna D."/>
            <person name="Lee S."/>
            <person name="Talag J."/>
            <person name="Welchert J."/>
            <person name="Wing R.A."/>
        </authorList>
    </citation>
    <scope>NUCLEOTIDE SEQUENCE [LARGE SCALE GENOMIC DNA]</scope>
    <source>
        <strain evidence="2">cv. OR44</strain>
    </source>
</reference>
<evidence type="ECO:0000256" key="1">
    <source>
        <dbReference type="SAM" id="MobiDB-lite"/>
    </source>
</evidence>
<protein>
    <submittedName>
        <fullName evidence="2">Uncharacterized protein</fullName>
    </submittedName>
</protein>
<proteinExistence type="predicted"/>
<dbReference type="HOGENOM" id="CLU_995282_0_0_1"/>